<sequence length="71" mass="8384">MEIRHLDIPELQWFKLKELLPKDTRIITNGGRPRLDDRTVLAAIFYRVKTGVPCRHIPPMFGSKSTLHRRF</sequence>
<dbReference type="PANTHER" id="PTHR46637">
    <property type="entry name" value="TIS1421-TRANSPOSASE PROTEIN A"/>
    <property type="match status" value="1"/>
</dbReference>
<gene>
    <name evidence="2" type="ORF">BES34_003745</name>
</gene>
<dbReference type="InterPro" id="IPR052909">
    <property type="entry name" value="Transposase_6_like"/>
</dbReference>
<evidence type="ECO:0000259" key="1">
    <source>
        <dbReference type="Pfam" id="PF13340"/>
    </source>
</evidence>
<proteinExistence type="predicted"/>
<organism evidence="2 3">
    <name type="scientific">Leptospira inadai serovar Lyme</name>
    <dbReference type="NCBI Taxonomy" id="293084"/>
    <lineage>
        <taxon>Bacteria</taxon>
        <taxon>Pseudomonadati</taxon>
        <taxon>Spirochaetota</taxon>
        <taxon>Spirochaetia</taxon>
        <taxon>Leptospirales</taxon>
        <taxon>Leptospiraceae</taxon>
        <taxon>Leptospira</taxon>
    </lineage>
</organism>
<reference evidence="2" key="1">
    <citation type="submission" date="2018-01" db="EMBL/GenBank/DDBJ databases">
        <title>Genomic characterization of Leptospira inadai serogroup Lyme isolated from captured rat in Brazil and comparative analysis with human reference strain.</title>
        <authorList>
            <person name="Moreno L.Z."/>
            <person name="Loureiro A.P."/>
            <person name="Miraglia F."/>
            <person name="Kremer F.S."/>
            <person name="Eslabao M.R."/>
            <person name="Dellagostin O.A."/>
            <person name="Lilenbaum W."/>
            <person name="Moreno A.M."/>
        </authorList>
    </citation>
    <scope>NUCLEOTIDE SEQUENCE [LARGE SCALE GENOMIC DNA]</scope>
    <source>
        <strain evidence="2">M34/99</strain>
    </source>
</reference>
<comment type="caution">
    <text evidence="2">The sequence shown here is derived from an EMBL/GenBank/DDBJ whole genome shotgun (WGS) entry which is preliminary data.</text>
</comment>
<dbReference type="InterPro" id="IPR025161">
    <property type="entry name" value="IS402-like_dom"/>
</dbReference>
<dbReference type="EMBL" id="MCRM02000003">
    <property type="protein sequence ID" value="PNV76132.1"/>
    <property type="molecule type" value="Genomic_DNA"/>
</dbReference>
<accession>A0ABX4YLJ9</accession>
<dbReference type="PANTHER" id="PTHR46637:SF1">
    <property type="entry name" value="BLL5188 PROTEIN"/>
    <property type="match status" value="1"/>
</dbReference>
<dbReference type="Proteomes" id="UP000094669">
    <property type="component" value="Unassembled WGS sequence"/>
</dbReference>
<feature type="domain" description="Insertion element IS402-like" evidence="1">
    <location>
        <begin position="10"/>
        <end position="71"/>
    </location>
</feature>
<protein>
    <recommendedName>
        <fullName evidence="1">Insertion element IS402-like domain-containing protein</fullName>
    </recommendedName>
</protein>
<dbReference type="Pfam" id="PF13340">
    <property type="entry name" value="DUF4096"/>
    <property type="match status" value="1"/>
</dbReference>
<keyword evidence="3" id="KW-1185">Reference proteome</keyword>
<evidence type="ECO:0000313" key="2">
    <source>
        <dbReference type="EMBL" id="PNV76132.1"/>
    </source>
</evidence>
<evidence type="ECO:0000313" key="3">
    <source>
        <dbReference type="Proteomes" id="UP000094669"/>
    </source>
</evidence>
<name>A0ABX4YLJ9_9LEPT</name>